<protein>
    <submittedName>
        <fullName evidence="1">Uncharacterized protein</fullName>
    </submittedName>
</protein>
<proteinExistence type="predicted"/>
<evidence type="ECO:0000313" key="2">
    <source>
        <dbReference type="Proteomes" id="UP001374584"/>
    </source>
</evidence>
<dbReference type="AlphaFoldDB" id="A0AAN9RRI2"/>
<evidence type="ECO:0000313" key="1">
    <source>
        <dbReference type="EMBL" id="KAK7377013.1"/>
    </source>
</evidence>
<name>A0AAN9RRI2_PHACN</name>
<gene>
    <name evidence="1" type="ORF">VNO80_02433</name>
</gene>
<keyword evidence="2" id="KW-1185">Reference proteome</keyword>
<organism evidence="1 2">
    <name type="scientific">Phaseolus coccineus</name>
    <name type="common">Scarlet runner bean</name>
    <name type="synonym">Phaseolus multiflorus</name>
    <dbReference type="NCBI Taxonomy" id="3886"/>
    <lineage>
        <taxon>Eukaryota</taxon>
        <taxon>Viridiplantae</taxon>
        <taxon>Streptophyta</taxon>
        <taxon>Embryophyta</taxon>
        <taxon>Tracheophyta</taxon>
        <taxon>Spermatophyta</taxon>
        <taxon>Magnoliopsida</taxon>
        <taxon>eudicotyledons</taxon>
        <taxon>Gunneridae</taxon>
        <taxon>Pentapetalae</taxon>
        <taxon>rosids</taxon>
        <taxon>fabids</taxon>
        <taxon>Fabales</taxon>
        <taxon>Fabaceae</taxon>
        <taxon>Papilionoideae</taxon>
        <taxon>50 kb inversion clade</taxon>
        <taxon>NPAAA clade</taxon>
        <taxon>indigoferoid/millettioid clade</taxon>
        <taxon>Phaseoleae</taxon>
        <taxon>Phaseolus</taxon>
    </lineage>
</organism>
<dbReference type="EMBL" id="JAYMYR010000002">
    <property type="protein sequence ID" value="KAK7377013.1"/>
    <property type="molecule type" value="Genomic_DNA"/>
</dbReference>
<sequence>MRRRNYQKKPRYEIAFGKRIIMIDGYKRMKFESGSNGFATWRTQRCQPQGRDAECLTNPLEHATKKNVSYTLNRKPRHDDTPARSLIYHVDLDDAIGSLLLALVKNIVPSRSVVFFVFSWLSCGLKKTRVGRS</sequence>
<dbReference type="Proteomes" id="UP001374584">
    <property type="component" value="Unassembled WGS sequence"/>
</dbReference>
<reference evidence="1 2" key="1">
    <citation type="submission" date="2024-01" db="EMBL/GenBank/DDBJ databases">
        <title>The genomes of 5 underutilized Papilionoideae crops provide insights into root nodulation and disease resistanc.</title>
        <authorList>
            <person name="Jiang F."/>
        </authorList>
    </citation>
    <scope>NUCLEOTIDE SEQUENCE [LARGE SCALE GENOMIC DNA]</scope>
    <source>
        <strain evidence="1">JINMINGXINNONG_FW02</strain>
        <tissue evidence="1">Leaves</tissue>
    </source>
</reference>
<comment type="caution">
    <text evidence="1">The sequence shown here is derived from an EMBL/GenBank/DDBJ whole genome shotgun (WGS) entry which is preliminary data.</text>
</comment>
<accession>A0AAN9RRI2</accession>